<name>A0A382RWP9_9ZZZZ</name>
<dbReference type="Pfam" id="PF04268">
    <property type="entry name" value="SoxG"/>
    <property type="match status" value="1"/>
</dbReference>
<gene>
    <name evidence="1" type="ORF">METZ01_LOCUS354973</name>
</gene>
<dbReference type="SUPFAM" id="SSF103025">
    <property type="entry name" value="Folate-binding domain"/>
    <property type="match status" value="1"/>
</dbReference>
<evidence type="ECO:0008006" key="2">
    <source>
        <dbReference type="Google" id="ProtNLM"/>
    </source>
</evidence>
<dbReference type="Gene3D" id="3.30.70.1520">
    <property type="entry name" value="Heterotetrameric sarcosine oxidase"/>
    <property type="match status" value="1"/>
</dbReference>
<dbReference type="InterPro" id="IPR007375">
    <property type="entry name" value="SoxG"/>
</dbReference>
<organism evidence="1">
    <name type="scientific">marine metagenome</name>
    <dbReference type="NCBI Taxonomy" id="408172"/>
    <lineage>
        <taxon>unclassified sequences</taxon>
        <taxon>metagenomes</taxon>
        <taxon>ecological metagenomes</taxon>
    </lineage>
</organism>
<evidence type="ECO:0000313" key="1">
    <source>
        <dbReference type="EMBL" id="SVD02119.1"/>
    </source>
</evidence>
<dbReference type="InterPro" id="IPR027266">
    <property type="entry name" value="TrmE/GcvT-like"/>
</dbReference>
<proteinExistence type="predicted"/>
<sequence>MTSISALENVYEKGLFGDYEDKNENKLIKIQERKNLLIVQIVQYKNSSVLIKDINIDGVYLTNEALKVSCNNDTRILWSGPKNWLLVSTKKDLLKTIYQSFKETEFAITDLSHSRAIIELEGENSKEILKKGCPYNFNELKKNNCVNSVFNGITVTIDMIDDNPNTVRLFALRSFGESLYHSITDACLEDGYKAI</sequence>
<accession>A0A382RWP9</accession>
<reference evidence="1" key="1">
    <citation type="submission" date="2018-05" db="EMBL/GenBank/DDBJ databases">
        <authorList>
            <person name="Lanie J.A."/>
            <person name="Ng W.-L."/>
            <person name="Kazmierczak K.M."/>
            <person name="Andrzejewski T.M."/>
            <person name="Davidsen T.M."/>
            <person name="Wayne K.J."/>
            <person name="Tettelin H."/>
            <person name="Glass J.I."/>
            <person name="Rusch D."/>
            <person name="Podicherti R."/>
            <person name="Tsui H.-C.T."/>
            <person name="Winkler M.E."/>
        </authorList>
    </citation>
    <scope>NUCLEOTIDE SEQUENCE</scope>
</reference>
<dbReference type="EMBL" id="UINC01124754">
    <property type="protein sequence ID" value="SVD02119.1"/>
    <property type="molecule type" value="Genomic_DNA"/>
</dbReference>
<dbReference type="Gene3D" id="3.30.1360.120">
    <property type="entry name" value="Probable tRNA modification gtpase trme, domain 1"/>
    <property type="match status" value="1"/>
</dbReference>
<protein>
    <recommendedName>
        <fullName evidence="2">Aminomethyltransferase folate-binding domain-containing protein</fullName>
    </recommendedName>
</protein>
<dbReference type="AlphaFoldDB" id="A0A382RWP9"/>